<evidence type="ECO:0000313" key="4">
    <source>
        <dbReference type="Proteomes" id="UP000297549"/>
    </source>
</evidence>
<name>A0A4Z0Q6Q2_9BACT</name>
<dbReference type="OrthoDB" id="880439at2"/>
<evidence type="ECO:0000256" key="2">
    <source>
        <dbReference type="SAM" id="MobiDB-lite"/>
    </source>
</evidence>
<accession>A0A4Z0Q6Q2</accession>
<sequence length="241" mass="25595">MDLFDNLAKAAKDFFVEGDASSTPGKVSQGAAQPAPPLQPLPGPVPQQLPVAPGPGTFALHQPAPVTQPEQRHLDHIAGLLAGDGKDFVAYTKMVKSMAASGLAGPVLYQTAFHAFAAVTGLDAATLLTTGEQLEQKLVADRNKVLERHQEKMGELKIANAQPSIIVQLTGQEQRLQAELAELTRQLEAKSQQLQATQQQLVAERQKAQASLASYELANATAAADLKAHRQAAQSFLLGVK</sequence>
<keyword evidence="4" id="KW-1185">Reference proteome</keyword>
<proteinExistence type="predicted"/>
<evidence type="ECO:0000256" key="1">
    <source>
        <dbReference type="SAM" id="Coils"/>
    </source>
</evidence>
<dbReference type="RefSeq" id="WP_135461870.1">
    <property type="nucleotide sequence ID" value="NZ_SRLC01000001.1"/>
</dbReference>
<evidence type="ECO:0000313" key="3">
    <source>
        <dbReference type="EMBL" id="TGE24362.1"/>
    </source>
</evidence>
<comment type="caution">
    <text evidence="3">The sequence shown here is derived from an EMBL/GenBank/DDBJ whole genome shotgun (WGS) entry which is preliminary data.</text>
</comment>
<dbReference type="AlphaFoldDB" id="A0A4Z0Q6Q2"/>
<feature type="compositionally biased region" description="Pro residues" evidence="2">
    <location>
        <begin position="34"/>
        <end position="43"/>
    </location>
</feature>
<reference evidence="3 4" key="1">
    <citation type="submission" date="2019-04" db="EMBL/GenBank/DDBJ databases">
        <authorList>
            <person name="Feng G."/>
            <person name="Zhang J."/>
            <person name="Zhu H."/>
        </authorList>
    </citation>
    <scope>NUCLEOTIDE SEQUENCE [LARGE SCALE GENOMIC DNA]</scope>
    <source>
        <strain evidence="3 4">JCM 31653</strain>
    </source>
</reference>
<organism evidence="3 4">
    <name type="scientific">Hymenobacter aquaticus</name>
    <dbReference type="NCBI Taxonomy" id="1867101"/>
    <lineage>
        <taxon>Bacteria</taxon>
        <taxon>Pseudomonadati</taxon>
        <taxon>Bacteroidota</taxon>
        <taxon>Cytophagia</taxon>
        <taxon>Cytophagales</taxon>
        <taxon>Hymenobacteraceae</taxon>
        <taxon>Hymenobacter</taxon>
    </lineage>
</organism>
<feature type="coiled-coil region" evidence="1">
    <location>
        <begin position="166"/>
        <end position="207"/>
    </location>
</feature>
<dbReference type="Proteomes" id="UP000297549">
    <property type="component" value="Unassembled WGS sequence"/>
</dbReference>
<keyword evidence="1" id="KW-0175">Coiled coil</keyword>
<protein>
    <submittedName>
        <fullName evidence="3">Uncharacterized protein</fullName>
    </submittedName>
</protein>
<feature type="region of interest" description="Disordered" evidence="2">
    <location>
        <begin position="18"/>
        <end position="43"/>
    </location>
</feature>
<dbReference type="EMBL" id="SRLC01000001">
    <property type="protein sequence ID" value="TGE24362.1"/>
    <property type="molecule type" value="Genomic_DNA"/>
</dbReference>
<gene>
    <name evidence="3" type="ORF">E5K00_03865</name>
</gene>